<dbReference type="OrthoDB" id="9785326at2"/>
<keyword evidence="3" id="KW-0449">Lipoprotein</keyword>
<protein>
    <submittedName>
        <fullName evidence="3">VacJ family lipoprotein</fullName>
    </submittedName>
</protein>
<comment type="similarity">
    <text evidence="1">Belongs to the MlaA family.</text>
</comment>
<gene>
    <name evidence="3" type="ORF">EQU24_02075</name>
</gene>
<dbReference type="PANTHER" id="PTHR30035">
    <property type="entry name" value="LIPOPROTEIN VACJ-RELATED"/>
    <property type="match status" value="1"/>
</dbReference>
<keyword evidence="2" id="KW-0732">Signal</keyword>
<dbReference type="Pfam" id="PF04333">
    <property type="entry name" value="MlaA"/>
    <property type="match status" value="1"/>
</dbReference>
<dbReference type="STRING" id="675511.GCA_000341735_02589"/>
<evidence type="ECO:0000313" key="3">
    <source>
        <dbReference type="EMBL" id="QCW81173.1"/>
    </source>
</evidence>
<evidence type="ECO:0000256" key="1">
    <source>
        <dbReference type="ARBA" id="ARBA00010634"/>
    </source>
</evidence>
<sequence>MRLKLLASGPHTFTTAGLLCTVLLSGCAATPANPDDPWEGWNRSVHSFNEDLDHYIMKPIAKGYEYVTPEPVSQGITNFFSNIDDIGVVLNDIFQLKLAQAGKDTGRFFLNTTLGLGGFFDVASEVELPKNIEDFDQTLGYWGVPTGPYLVLPFIGPGSPRGVVGLVGDALMDPLTYTMFAGAAISAASTAANAIEGVDKRAGLLSSEKILDEAAVDRYEFIKTAYFQRREYLVRDGVMSPDDHDDLFDDLDGYFDDEDTSHHLQLDSPADK</sequence>
<dbReference type="GO" id="GO:0016020">
    <property type="term" value="C:membrane"/>
    <property type="evidence" value="ECO:0007669"/>
    <property type="project" value="InterPro"/>
</dbReference>
<keyword evidence="4" id="KW-1185">Reference proteome</keyword>
<dbReference type="AlphaFoldDB" id="A0A4P9ULD8"/>
<dbReference type="GO" id="GO:0120010">
    <property type="term" value="P:intermembrane phospholipid transfer"/>
    <property type="evidence" value="ECO:0007669"/>
    <property type="project" value="TreeGrafter"/>
</dbReference>
<evidence type="ECO:0000313" key="4">
    <source>
        <dbReference type="Proteomes" id="UP000305881"/>
    </source>
</evidence>
<organism evidence="3 4">
    <name type="scientific">Methylotuvimicrobium buryatense</name>
    <name type="common">Methylomicrobium buryatense</name>
    <dbReference type="NCBI Taxonomy" id="95641"/>
    <lineage>
        <taxon>Bacteria</taxon>
        <taxon>Pseudomonadati</taxon>
        <taxon>Pseudomonadota</taxon>
        <taxon>Gammaproteobacteria</taxon>
        <taxon>Methylococcales</taxon>
        <taxon>Methylococcaceae</taxon>
        <taxon>Methylotuvimicrobium</taxon>
    </lineage>
</organism>
<dbReference type="InterPro" id="IPR007428">
    <property type="entry name" value="MlaA"/>
</dbReference>
<dbReference type="PANTHER" id="PTHR30035:SF3">
    <property type="entry name" value="INTERMEMBRANE PHOSPHOLIPID TRANSPORT SYSTEM LIPOPROTEIN MLAA"/>
    <property type="match status" value="1"/>
</dbReference>
<dbReference type="EMBL" id="CP035467">
    <property type="protein sequence ID" value="QCW81173.1"/>
    <property type="molecule type" value="Genomic_DNA"/>
</dbReference>
<dbReference type="PROSITE" id="PS51257">
    <property type="entry name" value="PROKAR_LIPOPROTEIN"/>
    <property type="match status" value="1"/>
</dbReference>
<accession>A0A4P9ULD8</accession>
<reference evidence="4" key="1">
    <citation type="journal article" date="2019" name="J. Bacteriol.">
        <title>A Mutagenic Screen Identifies a TonB-Dependent Receptor Required for the Lanthanide Metal Switch in the Type I Methanotroph 'Methylotuvimicrobium buryatense' 5GB1C.</title>
        <authorList>
            <person name="Groom J.D."/>
            <person name="Ford S.M."/>
            <person name="Pesesky M.W."/>
            <person name="Lidstrom M.E."/>
        </authorList>
    </citation>
    <scope>NUCLEOTIDE SEQUENCE [LARGE SCALE GENOMIC DNA]</scope>
    <source>
        <strain evidence="4">5GB1C</strain>
    </source>
</reference>
<dbReference type="Proteomes" id="UP000305881">
    <property type="component" value="Chromosome"/>
</dbReference>
<dbReference type="PRINTS" id="PR01805">
    <property type="entry name" value="VACJLIPOPROT"/>
</dbReference>
<name>A0A4P9ULD8_METBY</name>
<proteinExistence type="inferred from homology"/>
<dbReference type="KEGG" id="mbur:EQU24_02075"/>
<evidence type="ECO:0000256" key="2">
    <source>
        <dbReference type="ARBA" id="ARBA00022729"/>
    </source>
</evidence>
<dbReference type="RefSeq" id="WP_017841092.1">
    <property type="nucleotide sequence ID" value="NZ_CP035467.1"/>
</dbReference>